<evidence type="ECO:0000256" key="2">
    <source>
        <dbReference type="ARBA" id="ARBA00023134"/>
    </source>
</evidence>
<feature type="binding site" evidence="3">
    <location>
        <position position="248"/>
    </location>
    <ligand>
        <name>Mg(2+)</name>
        <dbReference type="ChEBI" id="CHEBI:18420"/>
    </ligand>
</feature>
<dbReference type="RefSeq" id="WP_249832409.1">
    <property type="nucleotide sequence ID" value="NZ_JAMGBE010000004.1"/>
</dbReference>
<proteinExistence type="inferred from homology"/>
<gene>
    <name evidence="3 5" type="primary">mnmE</name>
    <name evidence="3" type="synonym">trmE</name>
    <name evidence="5" type="ORF">LZ538_12810</name>
</gene>
<comment type="subcellular location">
    <subcellularLocation>
        <location evidence="3">Cytoplasm</location>
    </subcellularLocation>
</comment>
<dbReference type="SUPFAM" id="SSF52540">
    <property type="entry name" value="P-loop containing nucleoside triphosphate hydrolases"/>
    <property type="match status" value="1"/>
</dbReference>
<feature type="binding site" evidence="3">
    <location>
        <position position="223"/>
    </location>
    <ligand>
        <name>K(+)</name>
        <dbReference type="ChEBI" id="CHEBI:29103"/>
    </ligand>
</feature>
<dbReference type="HAMAP" id="MF_00379">
    <property type="entry name" value="GTPase_MnmE"/>
    <property type="match status" value="1"/>
</dbReference>
<evidence type="ECO:0000256" key="3">
    <source>
        <dbReference type="HAMAP-Rule" id="MF_00379"/>
    </source>
</evidence>
<dbReference type="PANTHER" id="PTHR42714:SF2">
    <property type="entry name" value="TRNA MODIFICATION GTPASE GTPBP3, MITOCHONDRIAL"/>
    <property type="match status" value="1"/>
</dbReference>
<comment type="caution">
    <text evidence="3">Lacks conserved residue(s) required for the propagation of feature annotation.</text>
</comment>
<keyword evidence="3" id="KW-0819">tRNA processing</keyword>
<feature type="binding site" evidence="3">
    <location>
        <begin position="223"/>
        <end position="228"/>
    </location>
    <ligand>
        <name>GTP</name>
        <dbReference type="ChEBI" id="CHEBI:37565"/>
    </ligand>
</feature>
<organism evidence="5 6">
    <name type="scientific">Sphingomonas hankyongi</name>
    <dbReference type="NCBI Taxonomy" id="2908209"/>
    <lineage>
        <taxon>Bacteria</taxon>
        <taxon>Pseudomonadati</taxon>
        <taxon>Pseudomonadota</taxon>
        <taxon>Alphaproteobacteria</taxon>
        <taxon>Sphingomonadales</taxon>
        <taxon>Sphingomonadaceae</taxon>
        <taxon>Sphingomonas</taxon>
    </lineage>
</organism>
<dbReference type="InterPro" id="IPR027266">
    <property type="entry name" value="TrmE/GcvT-like"/>
</dbReference>
<keyword evidence="3 5" id="KW-0378">Hydrolase</keyword>
<feature type="binding site" evidence="3">
    <location>
        <begin position="267"/>
        <end position="270"/>
    </location>
    <ligand>
        <name>GTP</name>
        <dbReference type="ChEBI" id="CHEBI:37565"/>
    </ligand>
</feature>
<feature type="domain" description="TrmE-type G" evidence="4">
    <location>
        <begin position="213"/>
        <end position="353"/>
    </location>
</feature>
<keyword evidence="1 3" id="KW-0547">Nucleotide-binding</keyword>
<keyword evidence="3" id="KW-0963">Cytoplasm</keyword>
<keyword evidence="3" id="KW-0460">Magnesium</keyword>
<keyword evidence="3" id="KW-0479">Metal-binding</keyword>
<comment type="function">
    <text evidence="3">Exhibits a very high intrinsic GTPase hydrolysis rate. Involved in the addition of a carboxymethylaminomethyl (cmnm) group at the wobble position (U34) of certain tRNAs, forming tRNA-cmnm(5)s(2)U34.</text>
</comment>
<comment type="similarity">
    <text evidence="3">Belongs to the TRAFAC class TrmE-Era-EngA-EngB-Septin-like GTPase superfamily. TrmE GTPase family.</text>
</comment>
<feature type="binding site" evidence="3">
    <location>
        <position position="80"/>
    </location>
    <ligand>
        <name>(6S)-5-formyl-5,6,7,8-tetrahydrofolate</name>
        <dbReference type="ChEBI" id="CHEBI:57457"/>
    </ligand>
</feature>
<dbReference type="InterPro" id="IPR031168">
    <property type="entry name" value="G_TrmE"/>
</dbReference>
<dbReference type="EC" id="3.6.-.-" evidence="3"/>
<dbReference type="EMBL" id="JAMGBE010000004">
    <property type="protein sequence ID" value="MCL6730921.1"/>
    <property type="molecule type" value="Genomic_DNA"/>
</dbReference>
<feature type="binding site" evidence="3">
    <location>
        <position position="426"/>
    </location>
    <ligand>
        <name>(6S)-5-formyl-5,6,7,8-tetrahydrofolate</name>
        <dbReference type="ChEBI" id="CHEBI:57457"/>
    </ligand>
</feature>
<feature type="binding site" evidence="3">
    <location>
        <position position="244"/>
    </location>
    <ligand>
        <name>K(+)</name>
        <dbReference type="ChEBI" id="CHEBI:29103"/>
    </ligand>
</feature>
<dbReference type="Pfam" id="PF01926">
    <property type="entry name" value="MMR_HSR1"/>
    <property type="match status" value="1"/>
</dbReference>
<comment type="subunit">
    <text evidence="3">Homodimer. Heterotetramer of two MnmE and two MnmG subunits.</text>
</comment>
<dbReference type="InterPro" id="IPR006073">
    <property type="entry name" value="GTP-bd"/>
</dbReference>
<dbReference type="InterPro" id="IPR025867">
    <property type="entry name" value="MnmE_helical"/>
</dbReference>
<dbReference type="InterPro" id="IPR018948">
    <property type="entry name" value="GTP-bd_TrmE_N"/>
</dbReference>
<accession>A0ABT0S501</accession>
<dbReference type="Proteomes" id="UP001165342">
    <property type="component" value="Unassembled WGS sequence"/>
</dbReference>
<dbReference type="Gene3D" id="1.20.120.430">
    <property type="entry name" value="tRNA modification GTPase MnmE domain 2"/>
    <property type="match status" value="1"/>
</dbReference>
<protein>
    <recommendedName>
        <fullName evidence="3">tRNA modification GTPase MnmE</fullName>
        <ecNumber evidence="3">3.6.-.-</ecNumber>
    </recommendedName>
</protein>
<keyword evidence="3" id="KW-0630">Potassium</keyword>
<feature type="binding site" evidence="3">
    <location>
        <position position="22"/>
    </location>
    <ligand>
        <name>(6S)-5-formyl-5,6,7,8-tetrahydrofolate</name>
        <dbReference type="ChEBI" id="CHEBI:57457"/>
    </ligand>
</feature>
<comment type="cofactor">
    <cofactor evidence="3">
        <name>K(+)</name>
        <dbReference type="ChEBI" id="CHEBI:29103"/>
    </cofactor>
    <text evidence="3">Binds 1 potassium ion per subunit.</text>
</comment>
<feature type="binding site" evidence="3">
    <location>
        <position position="227"/>
    </location>
    <ligand>
        <name>Mg(2+)</name>
        <dbReference type="ChEBI" id="CHEBI:18420"/>
    </ligand>
</feature>
<feature type="binding site" evidence="3">
    <location>
        <position position="242"/>
    </location>
    <ligand>
        <name>K(+)</name>
        <dbReference type="ChEBI" id="CHEBI:29103"/>
    </ligand>
</feature>
<dbReference type="PROSITE" id="PS51709">
    <property type="entry name" value="G_TRME"/>
    <property type="match status" value="1"/>
</dbReference>
<feature type="binding site" evidence="3">
    <location>
        <position position="247"/>
    </location>
    <ligand>
        <name>K(+)</name>
        <dbReference type="ChEBI" id="CHEBI:29103"/>
    </ligand>
</feature>
<evidence type="ECO:0000313" key="6">
    <source>
        <dbReference type="Proteomes" id="UP001165342"/>
    </source>
</evidence>
<evidence type="ECO:0000313" key="5">
    <source>
        <dbReference type="EMBL" id="MCL6730921.1"/>
    </source>
</evidence>
<dbReference type="SUPFAM" id="SSF116878">
    <property type="entry name" value="TrmE connector domain"/>
    <property type="match status" value="1"/>
</dbReference>
<evidence type="ECO:0000256" key="1">
    <source>
        <dbReference type="ARBA" id="ARBA00022741"/>
    </source>
</evidence>
<keyword evidence="2 3" id="KW-0342">GTP-binding</keyword>
<dbReference type="GO" id="GO:0016787">
    <property type="term" value="F:hydrolase activity"/>
    <property type="evidence" value="ECO:0007669"/>
    <property type="project" value="UniProtKB-KW"/>
</dbReference>
<name>A0ABT0S501_9SPHN</name>
<dbReference type="InterPro" id="IPR027417">
    <property type="entry name" value="P-loop_NTPase"/>
</dbReference>
<dbReference type="CDD" id="cd04164">
    <property type="entry name" value="trmE"/>
    <property type="match status" value="1"/>
</dbReference>
<dbReference type="Gene3D" id="3.40.50.300">
    <property type="entry name" value="P-loop containing nucleotide triphosphate hydrolases"/>
    <property type="match status" value="1"/>
</dbReference>
<feature type="binding site" evidence="3">
    <location>
        <begin position="242"/>
        <end position="248"/>
    </location>
    <ligand>
        <name>GTP</name>
        <dbReference type="ChEBI" id="CHEBI:37565"/>
    </ligand>
</feature>
<dbReference type="Gene3D" id="3.30.1360.120">
    <property type="entry name" value="Probable tRNA modification gtpase trme, domain 1"/>
    <property type="match status" value="1"/>
</dbReference>
<keyword evidence="6" id="KW-1185">Reference proteome</keyword>
<evidence type="ECO:0000259" key="4">
    <source>
        <dbReference type="PROSITE" id="PS51709"/>
    </source>
</evidence>
<dbReference type="CDD" id="cd14858">
    <property type="entry name" value="TrmE_N"/>
    <property type="match status" value="1"/>
</dbReference>
<feature type="binding site" evidence="3">
    <location>
        <position position="120"/>
    </location>
    <ligand>
        <name>(6S)-5-formyl-5,6,7,8-tetrahydrofolate</name>
        <dbReference type="ChEBI" id="CHEBI:57457"/>
    </ligand>
</feature>
<dbReference type="NCBIfam" id="NF003661">
    <property type="entry name" value="PRK05291.1-3"/>
    <property type="match status" value="1"/>
</dbReference>
<reference evidence="5" key="1">
    <citation type="submission" date="2022-05" db="EMBL/GenBank/DDBJ databases">
        <authorList>
            <person name="Jo J.-H."/>
            <person name="Im W.-T."/>
        </authorList>
    </citation>
    <scope>NUCLEOTIDE SEQUENCE</scope>
    <source>
        <strain evidence="5">SE220</strain>
    </source>
</reference>
<dbReference type="InterPro" id="IPR004520">
    <property type="entry name" value="GTPase_MnmE"/>
</dbReference>
<sequence>MKRDTIFALSSGRPPAAISIIRVSGSAAHDAGARLAGKLPPPRSAAVRQLRSPASGEHLDDALILRFDAPVSSTGEDVVELHCHGGRAVVDAVLGALGEFEALRPANPGEFTRRAFEHGRIDLTEAEGLADLIEAETESQRKAAIGVAEGGLRRKVATWRDRLLALSAEAERAIDYVDEGDAEAAQLSSDCAALASELGEWLALPRVEPLKDGVRVVVAGPPNAGKSSLINAIAGEEKAIVTPVAGTTRDQIEVPLALSGVPILFTDTAGIREATDEVESIGIDRARKASAASDILLWLGEAPESPKHGTIVLIHSKADLADRADAPPGSIAVSALTGQGITDLLERVRMEALRMLPRADAIALNRRQANLIAEAEAALGRAAESNDPVLIAEDLRLARTAFDRLTGRAGVEDVLDALFGRFCLGK</sequence>
<dbReference type="InterPro" id="IPR027368">
    <property type="entry name" value="MnmE_dom2"/>
</dbReference>
<comment type="caution">
    <text evidence="5">The sequence shown here is derived from an EMBL/GenBank/DDBJ whole genome shotgun (WGS) entry which is preliminary data.</text>
</comment>
<dbReference type="Pfam" id="PF12631">
    <property type="entry name" value="MnmE_helical"/>
    <property type="match status" value="1"/>
</dbReference>
<dbReference type="Pfam" id="PF10396">
    <property type="entry name" value="TrmE_N"/>
    <property type="match status" value="1"/>
</dbReference>
<dbReference type="PANTHER" id="PTHR42714">
    <property type="entry name" value="TRNA MODIFICATION GTPASE GTPBP3"/>
    <property type="match status" value="1"/>
</dbReference>